<dbReference type="Gene3D" id="1.10.260.40">
    <property type="entry name" value="lambda repressor-like DNA-binding domains"/>
    <property type="match status" value="1"/>
</dbReference>
<dbReference type="InterPro" id="IPR010982">
    <property type="entry name" value="Lambda_DNA-bd_dom_sf"/>
</dbReference>
<dbReference type="SMART" id="SM00354">
    <property type="entry name" value="HTH_LACI"/>
    <property type="match status" value="1"/>
</dbReference>
<dbReference type="InterPro" id="IPR046335">
    <property type="entry name" value="LacI/GalR-like_sensor"/>
</dbReference>
<evidence type="ECO:0000313" key="5">
    <source>
        <dbReference type="EMBL" id="PZG51545.1"/>
    </source>
</evidence>
<dbReference type="GO" id="GO:0000976">
    <property type="term" value="F:transcription cis-regulatory region binding"/>
    <property type="evidence" value="ECO:0007669"/>
    <property type="project" value="TreeGrafter"/>
</dbReference>
<dbReference type="Pfam" id="PF00356">
    <property type="entry name" value="LacI"/>
    <property type="match status" value="1"/>
</dbReference>
<dbReference type="PROSITE" id="PS50932">
    <property type="entry name" value="HTH_LACI_2"/>
    <property type="match status" value="1"/>
</dbReference>
<dbReference type="RefSeq" id="WP_111166477.1">
    <property type="nucleotide sequence ID" value="NZ_POUA01000041.1"/>
</dbReference>
<dbReference type="InterPro" id="IPR000843">
    <property type="entry name" value="HTH_LacI"/>
</dbReference>
<reference evidence="5 6" key="1">
    <citation type="submission" date="2018-01" db="EMBL/GenBank/DDBJ databases">
        <title>Draft genome sequence of Sphaerisporangium sp. 7K107.</title>
        <authorList>
            <person name="Sahin N."/>
            <person name="Saygin H."/>
            <person name="Ay H."/>
        </authorList>
    </citation>
    <scope>NUCLEOTIDE SEQUENCE [LARGE SCALE GENOMIC DNA]</scope>
    <source>
        <strain evidence="5 6">7K107</strain>
    </source>
</reference>
<dbReference type="Pfam" id="PF13377">
    <property type="entry name" value="Peripla_BP_3"/>
    <property type="match status" value="1"/>
</dbReference>
<protein>
    <submittedName>
        <fullName evidence="5">LacI family transcriptional regulator</fullName>
    </submittedName>
</protein>
<keyword evidence="6" id="KW-1185">Reference proteome</keyword>
<dbReference type="CDD" id="cd06267">
    <property type="entry name" value="PBP1_LacI_sugar_binding-like"/>
    <property type="match status" value="1"/>
</dbReference>
<dbReference type="AlphaFoldDB" id="A0A2W2HIP3"/>
<keyword evidence="2" id="KW-0238">DNA-binding</keyword>
<dbReference type="Proteomes" id="UP000248544">
    <property type="component" value="Unassembled WGS sequence"/>
</dbReference>
<dbReference type="PANTHER" id="PTHR30146:SF109">
    <property type="entry name" value="HTH-TYPE TRANSCRIPTIONAL REGULATOR GALS"/>
    <property type="match status" value="1"/>
</dbReference>
<evidence type="ECO:0000256" key="2">
    <source>
        <dbReference type="ARBA" id="ARBA00023125"/>
    </source>
</evidence>
<evidence type="ECO:0000256" key="1">
    <source>
        <dbReference type="ARBA" id="ARBA00023015"/>
    </source>
</evidence>
<dbReference type="Gene3D" id="3.40.50.2300">
    <property type="match status" value="2"/>
</dbReference>
<dbReference type="PANTHER" id="PTHR30146">
    <property type="entry name" value="LACI-RELATED TRANSCRIPTIONAL REPRESSOR"/>
    <property type="match status" value="1"/>
</dbReference>
<evidence type="ECO:0000259" key="4">
    <source>
        <dbReference type="PROSITE" id="PS50932"/>
    </source>
</evidence>
<proteinExistence type="predicted"/>
<dbReference type="SUPFAM" id="SSF53822">
    <property type="entry name" value="Periplasmic binding protein-like I"/>
    <property type="match status" value="1"/>
</dbReference>
<keyword evidence="1" id="KW-0805">Transcription regulation</keyword>
<dbReference type="CDD" id="cd01392">
    <property type="entry name" value="HTH_LacI"/>
    <property type="match status" value="1"/>
</dbReference>
<feature type="domain" description="HTH lacI-type" evidence="4">
    <location>
        <begin position="5"/>
        <end position="61"/>
    </location>
</feature>
<comment type="caution">
    <text evidence="5">The sequence shown here is derived from an EMBL/GenBank/DDBJ whole genome shotgun (WGS) entry which is preliminary data.</text>
</comment>
<dbReference type="SUPFAM" id="SSF47413">
    <property type="entry name" value="lambda repressor-like DNA-binding domains"/>
    <property type="match status" value="1"/>
</dbReference>
<gene>
    <name evidence="5" type="ORF">C1I98_08210</name>
</gene>
<sequence length="340" mass="34436">MRRPPGLAAVAARAGVSVSLVSRILTGDPGLRVRESTRQRVLRAAADLAYVPHVSGRALRLARAGALGLVARDVGDPMHAEIIQGARLAAAARGQALLLAGPPEPAAGAAALDRLAGEGRVDGLLWLGGFDDDLAARAAAHLPVLLVGDRPRAGVPGIRLADERAAALAVAHLAGLGHRDIGFVGRDAAGDASVRRLAGFTAALRERGLMVREEWIVSGGWGAADGHAAMGALLAPPGRPSAVVAADVVGCVGALAAARERGVAVPGELSVVAVHDAWFAAYCAPPLTVVRLPLRELGGRAAELIMDGDLDGPACGHLIDGPPELVRRGSTAAPAPPITG</sequence>
<accession>A0A2W2HIP3</accession>
<evidence type="ECO:0000256" key="3">
    <source>
        <dbReference type="ARBA" id="ARBA00023163"/>
    </source>
</evidence>
<dbReference type="GO" id="GO:0003700">
    <property type="term" value="F:DNA-binding transcription factor activity"/>
    <property type="evidence" value="ECO:0007669"/>
    <property type="project" value="TreeGrafter"/>
</dbReference>
<name>A0A2W2HIP3_9ACTN</name>
<dbReference type="EMBL" id="POUA01000041">
    <property type="protein sequence ID" value="PZG51545.1"/>
    <property type="molecule type" value="Genomic_DNA"/>
</dbReference>
<evidence type="ECO:0000313" key="6">
    <source>
        <dbReference type="Proteomes" id="UP000248544"/>
    </source>
</evidence>
<keyword evidence="3" id="KW-0804">Transcription</keyword>
<dbReference type="InterPro" id="IPR028082">
    <property type="entry name" value="Peripla_BP_I"/>
</dbReference>
<organism evidence="5 6">
    <name type="scientific">Spongiactinospora gelatinilytica</name>
    <dbReference type="NCBI Taxonomy" id="2666298"/>
    <lineage>
        <taxon>Bacteria</taxon>
        <taxon>Bacillati</taxon>
        <taxon>Actinomycetota</taxon>
        <taxon>Actinomycetes</taxon>
        <taxon>Streptosporangiales</taxon>
        <taxon>Streptosporangiaceae</taxon>
        <taxon>Spongiactinospora</taxon>
    </lineage>
</organism>